<gene>
    <name evidence="9" type="primary">rhd</name>
</gene>
<dbReference type="PANTHER" id="PTHR11730:SF120">
    <property type="entry name" value="RH BLOOD GROUP, D ANTIGEN"/>
    <property type="match status" value="1"/>
</dbReference>
<dbReference type="SUPFAM" id="SSF111352">
    <property type="entry name" value="Ammonium transporter"/>
    <property type="match status" value="1"/>
</dbReference>
<evidence type="ECO:0000313" key="10">
    <source>
        <dbReference type="Proteomes" id="UP000694580"/>
    </source>
</evidence>
<keyword evidence="5 7" id="KW-0472">Membrane</keyword>
<feature type="transmembrane region" description="Helical" evidence="7">
    <location>
        <begin position="78"/>
        <end position="97"/>
    </location>
</feature>
<dbReference type="InterPro" id="IPR029020">
    <property type="entry name" value="Ammonium/urea_transptr"/>
</dbReference>
<evidence type="ECO:0000256" key="5">
    <source>
        <dbReference type="ARBA" id="ARBA00023136"/>
    </source>
</evidence>
<reference evidence="9 10" key="1">
    <citation type="submission" date="2020-06" db="EMBL/GenBank/DDBJ databases">
        <authorList>
            <consortium name="Wellcome Sanger Institute Data Sharing"/>
        </authorList>
    </citation>
    <scope>NUCLEOTIDE SEQUENCE [LARGE SCALE GENOMIC DNA]</scope>
</reference>
<comment type="subcellular location">
    <subcellularLocation>
        <location evidence="1">Membrane</location>
        <topology evidence="1">Multi-pass membrane protein</topology>
    </subcellularLocation>
</comment>
<feature type="transmembrane region" description="Helical" evidence="7">
    <location>
        <begin position="167"/>
        <end position="187"/>
    </location>
</feature>
<proteinExistence type="inferred from homology"/>
<keyword evidence="4 7" id="KW-1133">Transmembrane helix</keyword>
<keyword evidence="10" id="KW-1185">Reference proteome</keyword>
<sequence>MAPRYAPNLRSRLPVVALLLEACFILLFAFFVDISEGIEDFPHIYAVFQDVHVMVFLGFGFMATFLVRYGFSSSGFSLLVAAMTVQWAILMHGFLLVPRGREMIAVNMQSLVFAEMYAASSLIAMGTMLGKINPVHLLIMALLEVTGFIVNQWLLQTLLRVQPLQSMMLLHIFGAFFGVMVSCVLYRKGIEPVHEKEKLHSKSGLFSMLGTLFLWIFWPSFNSAYLFSLHKINAQFKTVCSTYLSLAVSCVTATSISVLCSSKGKINLAHVQNCMLAGGVTVAVAISVIDQPWVAMTTGLSAALISTLSFRFIKRHMQMAFDCHDTCGVLSVHGIPGILGWCIHLIIQLTISDDFTVAVRFAVYHITILLTTVAMSLAMGTITGILLKWKIWRPPQNRKCFDDQAYWEVSSQLFCT</sequence>
<feature type="transmembrane region" description="Helical" evidence="7">
    <location>
        <begin position="51"/>
        <end position="71"/>
    </location>
</feature>
<dbReference type="PRINTS" id="PR00342">
    <property type="entry name" value="RHESUSRHD"/>
</dbReference>
<evidence type="ECO:0000259" key="8">
    <source>
        <dbReference type="Pfam" id="PF00909"/>
    </source>
</evidence>
<dbReference type="GO" id="GO:0005886">
    <property type="term" value="C:plasma membrane"/>
    <property type="evidence" value="ECO:0007669"/>
    <property type="project" value="InterPro"/>
</dbReference>
<evidence type="ECO:0000256" key="2">
    <source>
        <dbReference type="ARBA" id="ARBA00011036"/>
    </source>
</evidence>
<evidence type="ECO:0000313" key="9">
    <source>
        <dbReference type="Ensembl" id="ENSDCDP00010045208.1"/>
    </source>
</evidence>
<dbReference type="Ensembl" id="ENSDCDT00010055365.1">
    <property type="protein sequence ID" value="ENSDCDP00010045208.1"/>
    <property type="gene ID" value="ENSDCDG00010027882.1"/>
</dbReference>
<dbReference type="Pfam" id="PF00909">
    <property type="entry name" value="Ammonium_transp"/>
    <property type="match status" value="1"/>
</dbReference>
<reference evidence="9" key="2">
    <citation type="submission" date="2025-08" db="UniProtKB">
        <authorList>
            <consortium name="Ensembl"/>
        </authorList>
    </citation>
    <scope>IDENTIFICATION</scope>
</reference>
<dbReference type="InterPro" id="IPR024041">
    <property type="entry name" value="NH4_transpt_AmtB-like_dom"/>
</dbReference>
<evidence type="ECO:0000256" key="7">
    <source>
        <dbReference type="SAM" id="Phobius"/>
    </source>
</evidence>
<name>A0AAY4DIE3_9TELE</name>
<feature type="transmembrane region" description="Helical" evidence="7">
    <location>
        <begin position="12"/>
        <end position="31"/>
    </location>
</feature>
<accession>A0AAY4DIE3</accession>
<dbReference type="GO" id="GO:0008519">
    <property type="term" value="F:ammonium channel activity"/>
    <property type="evidence" value="ECO:0007669"/>
    <property type="project" value="InterPro"/>
</dbReference>
<feature type="transmembrane region" description="Helical" evidence="7">
    <location>
        <begin position="103"/>
        <end position="125"/>
    </location>
</feature>
<feature type="transmembrane region" description="Helical" evidence="7">
    <location>
        <begin position="363"/>
        <end position="389"/>
    </location>
</feature>
<protein>
    <recommendedName>
        <fullName evidence="8">Ammonium transporter AmtB-like domain-containing protein</fullName>
    </recommendedName>
</protein>
<dbReference type="Gene3D" id="1.10.3430.10">
    <property type="entry name" value="Ammonium transporter AmtB like domains"/>
    <property type="match status" value="1"/>
</dbReference>
<dbReference type="InterPro" id="IPR002229">
    <property type="entry name" value="RhesusRHD"/>
</dbReference>
<evidence type="ECO:0000256" key="4">
    <source>
        <dbReference type="ARBA" id="ARBA00022989"/>
    </source>
</evidence>
<feature type="transmembrane region" description="Helical" evidence="7">
    <location>
        <begin position="295"/>
        <end position="313"/>
    </location>
</feature>
<evidence type="ECO:0000256" key="3">
    <source>
        <dbReference type="ARBA" id="ARBA00022692"/>
    </source>
</evidence>
<reference evidence="9" key="3">
    <citation type="submission" date="2025-09" db="UniProtKB">
        <authorList>
            <consortium name="Ensembl"/>
        </authorList>
    </citation>
    <scope>IDENTIFICATION</scope>
</reference>
<feature type="transmembrane region" description="Helical" evidence="7">
    <location>
        <begin position="241"/>
        <end position="259"/>
    </location>
</feature>
<comment type="similarity">
    <text evidence="2">Belongs to the ammonium transporter (TC 2.A.49) family. Rh subfamily.</text>
</comment>
<feature type="transmembrane region" description="Helical" evidence="7">
    <location>
        <begin position="199"/>
        <end position="221"/>
    </location>
</feature>
<dbReference type="GO" id="GO:0097272">
    <property type="term" value="P:ammonium homeostasis"/>
    <property type="evidence" value="ECO:0007669"/>
    <property type="project" value="TreeGrafter"/>
</dbReference>
<feature type="transmembrane region" description="Helical" evidence="7">
    <location>
        <begin position="137"/>
        <end position="155"/>
    </location>
</feature>
<evidence type="ECO:0000256" key="1">
    <source>
        <dbReference type="ARBA" id="ARBA00004141"/>
    </source>
</evidence>
<keyword evidence="3 7" id="KW-0812">Transmembrane</keyword>
<evidence type="ECO:0000256" key="6">
    <source>
        <dbReference type="ARBA" id="ARBA00025220"/>
    </source>
</evidence>
<dbReference type="AlphaFoldDB" id="A0AAY4DIE3"/>
<comment type="function">
    <text evidence="6">Functions as an ammonia transporter. May play a role in the elimination of ammonia in the gill.</text>
</comment>
<feature type="transmembrane region" description="Helical" evidence="7">
    <location>
        <begin position="271"/>
        <end position="289"/>
    </location>
</feature>
<feature type="transmembrane region" description="Helical" evidence="7">
    <location>
        <begin position="325"/>
        <end position="351"/>
    </location>
</feature>
<organism evidence="9 10">
    <name type="scientific">Denticeps clupeoides</name>
    <name type="common">denticle herring</name>
    <dbReference type="NCBI Taxonomy" id="299321"/>
    <lineage>
        <taxon>Eukaryota</taxon>
        <taxon>Metazoa</taxon>
        <taxon>Chordata</taxon>
        <taxon>Craniata</taxon>
        <taxon>Vertebrata</taxon>
        <taxon>Euteleostomi</taxon>
        <taxon>Actinopterygii</taxon>
        <taxon>Neopterygii</taxon>
        <taxon>Teleostei</taxon>
        <taxon>Clupei</taxon>
        <taxon>Clupeiformes</taxon>
        <taxon>Denticipitoidei</taxon>
        <taxon>Denticipitidae</taxon>
        <taxon>Denticeps</taxon>
    </lineage>
</organism>
<feature type="domain" description="Ammonium transporter AmtB-like" evidence="8">
    <location>
        <begin position="43"/>
        <end position="388"/>
    </location>
</feature>
<dbReference type="PANTHER" id="PTHR11730">
    <property type="entry name" value="AMMONIUM TRANSPORTER"/>
    <property type="match status" value="1"/>
</dbReference>
<dbReference type="Proteomes" id="UP000694580">
    <property type="component" value="Chromosome 1"/>
</dbReference>
<dbReference type="GeneTree" id="ENSGT00950000182844"/>